<name>A0ABP3FVN9_9BACI</name>
<evidence type="ECO:0000313" key="2">
    <source>
        <dbReference type="EMBL" id="GAA0325033.1"/>
    </source>
</evidence>
<dbReference type="SUPFAM" id="SSF140423">
    <property type="entry name" value="MW0975(SA0943)-like"/>
    <property type="match status" value="1"/>
</dbReference>
<dbReference type="RefSeq" id="WP_343797728.1">
    <property type="nucleotide sequence ID" value="NZ_BAAADJ010000014.1"/>
</dbReference>
<dbReference type="Pfam" id="PF10368">
    <property type="entry name" value="YkyA"/>
    <property type="match status" value="1"/>
</dbReference>
<keyword evidence="1" id="KW-0175">Coiled coil</keyword>
<feature type="coiled-coil region" evidence="1">
    <location>
        <begin position="127"/>
        <end position="185"/>
    </location>
</feature>
<dbReference type="PROSITE" id="PS51257">
    <property type="entry name" value="PROKAR_LIPOPROTEIN"/>
    <property type="match status" value="1"/>
</dbReference>
<comment type="caution">
    <text evidence="2">The sequence shown here is derived from an EMBL/GenBank/DDBJ whole genome shotgun (WGS) entry which is preliminary data.</text>
</comment>
<dbReference type="EMBL" id="BAAADJ010000014">
    <property type="protein sequence ID" value="GAA0325033.1"/>
    <property type="molecule type" value="Genomic_DNA"/>
</dbReference>
<dbReference type="Gene3D" id="1.20.120.570">
    <property type="entry name" value="YkyA-like"/>
    <property type="match status" value="1"/>
</dbReference>
<evidence type="ECO:0000313" key="3">
    <source>
        <dbReference type="Proteomes" id="UP001500782"/>
    </source>
</evidence>
<sequence>MHNMLKKIGVITSLSGLLILSGCTEKVSPIDNMYTSLEGVVSSEKGYNEQQDSLRDLEKREHELYEQIIGLSMNEFDEIVSLSQEALSLVEERESKIELERQSMIESEEKFNEVQDIVATIEDEELKKEAEALIETMNSRYEAHKELYDAYVKGIQLDKDLYTLLQDENLTLEQLQSKITEINEAYEIVLASNESFNKITEEYNNAKKEFYESAGMEVTVTADQS</sequence>
<organism evidence="2 3">
    <name type="scientific">Bacillus carboniphilus</name>
    <dbReference type="NCBI Taxonomy" id="86663"/>
    <lineage>
        <taxon>Bacteria</taxon>
        <taxon>Bacillati</taxon>
        <taxon>Bacillota</taxon>
        <taxon>Bacilli</taxon>
        <taxon>Bacillales</taxon>
        <taxon>Bacillaceae</taxon>
        <taxon>Bacillus</taxon>
    </lineage>
</organism>
<accession>A0ABP3FVN9</accession>
<evidence type="ECO:0000256" key="1">
    <source>
        <dbReference type="SAM" id="Coils"/>
    </source>
</evidence>
<keyword evidence="3" id="KW-1185">Reference proteome</keyword>
<proteinExistence type="predicted"/>
<gene>
    <name evidence="2" type="ORF">GCM10008967_14570</name>
</gene>
<protein>
    <submittedName>
        <fullName evidence="2">YkyA family protein</fullName>
    </submittedName>
</protein>
<dbReference type="Proteomes" id="UP001500782">
    <property type="component" value="Unassembled WGS sequence"/>
</dbReference>
<dbReference type="InterPro" id="IPR019454">
    <property type="entry name" value="Lipoprot_YkyA-like"/>
</dbReference>
<reference evidence="3" key="1">
    <citation type="journal article" date="2019" name="Int. J. Syst. Evol. Microbiol.">
        <title>The Global Catalogue of Microorganisms (GCM) 10K type strain sequencing project: providing services to taxonomists for standard genome sequencing and annotation.</title>
        <authorList>
            <consortium name="The Broad Institute Genomics Platform"/>
            <consortium name="The Broad Institute Genome Sequencing Center for Infectious Disease"/>
            <person name="Wu L."/>
            <person name="Ma J."/>
        </authorList>
    </citation>
    <scope>NUCLEOTIDE SEQUENCE [LARGE SCALE GENOMIC DNA]</scope>
    <source>
        <strain evidence="3">JCM 9731</strain>
    </source>
</reference>
<dbReference type="InterPro" id="IPR036785">
    <property type="entry name" value="YkyA-like_sf"/>
</dbReference>